<reference evidence="1" key="1">
    <citation type="submission" date="2024-05" db="EMBL/GenBank/DDBJ databases">
        <title>Planctomycetes of the genus Singulisphaera possess chitinolytic capabilities.</title>
        <authorList>
            <person name="Ivanova A."/>
        </authorList>
    </citation>
    <scope>NUCLEOTIDE SEQUENCE</scope>
    <source>
        <strain evidence="1">Ch08T</strain>
    </source>
</reference>
<evidence type="ECO:0008006" key="2">
    <source>
        <dbReference type="Google" id="ProtNLM"/>
    </source>
</evidence>
<sequence>MAAVKVDLSGLDAYWIKACKRAVTDLNVLFKKSGLNVVLAMGSSTGPNITVTTDSTIGATAVHGRTSATTGSSGQLMSAEVKLPAEVRINTPNGVRGAGIGVLEVIVAHEFVHALGQAEHNSHLMAQSWTKLAGDTPAGDKLQAGGLSMPPLALASESVDQLKAIWP</sequence>
<accession>A0AAU7CK17</accession>
<proteinExistence type="predicted"/>
<protein>
    <recommendedName>
        <fullName evidence="2">Peptidase M10 metallopeptidase domain-containing protein</fullName>
    </recommendedName>
</protein>
<dbReference type="RefSeq" id="WP_406698253.1">
    <property type="nucleotide sequence ID" value="NZ_CP155447.1"/>
</dbReference>
<dbReference type="AlphaFoldDB" id="A0AAU7CK17"/>
<organism evidence="1">
    <name type="scientific">Singulisphaera sp. Ch08</name>
    <dbReference type="NCBI Taxonomy" id="3120278"/>
    <lineage>
        <taxon>Bacteria</taxon>
        <taxon>Pseudomonadati</taxon>
        <taxon>Planctomycetota</taxon>
        <taxon>Planctomycetia</taxon>
        <taxon>Isosphaerales</taxon>
        <taxon>Isosphaeraceae</taxon>
        <taxon>Singulisphaera</taxon>
    </lineage>
</organism>
<evidence type="ECO:0000313" key="1">
    <source>
        <dbReference type="EMBL" id="XBH05433.1"/>
    </source>
</evidence>
<name>A0AAU7CK17_9BACT</name>
<gene>
    <name evidence="1" type="ORF">V5E97_05285</name>
</gene>
<dbReference type="EMBL" id="CP155447">
    <property type="protein sequence ID" value="XBH05433.1"/>
    <property type="molecule type" value="Genomic_DNA"/>
</dbReference>